<dbReference type="Gene3D" id="3.40.50.620">
    <property type="entry name" value="HUPs"/>
    <property type="match status" value="1"/>
</dbReference>
<sequence>MGFSKFQRILLAVDDSPCSHKVLDYAKAMLEGENAALALVTVVPPTSPASYGADPLLGQQPIIVAEVAEIQQQAAQEYLERLASEFTSTQEIFTFTRIGNIREEILTAAHEWAADLLILGTNGRTGFEHFISGSVSESVIRKAECPVLVIPSKCD</sequence>
<dbReference type="OrthoDB" id="9788959at2"/>
<dbReference type="Pfam" id="PF00582">
    <property type="entry name" value="Usp"/>
    <property type="match status" value="1"/>
</dbReference>
<dbReference type="GO" id="GO:0005737">
    <property type="term" value="C:cytoplasm"/>
    <property type="evidence" value="ECO:0007669"/>
    <property type="project" value="UniProtKB-SubCell"/>
</dbReference>
<keyword evidence="5" id="KW-1185">Reference proteome</keyword>
<name>A0A1T5E076_9SPHI</name>
<accession>A0A1T5E076</accession>
<dbReference type="InterPro" id="IPR006015">
    <property type="entry name" value="Universal_stress_UspA"/>
</dbReference>
<dbReference type="PRINTS" id="PR01438">
    <property type="entry name" value="UNVRSLSTRESS"/>
</dbReference>
<evidence type="ECO:0000313" key="4">
    <source>
        <dbReference type="EMBL" id="SKB77418.1"/>
    </source>
</evidence>
<dbReference type="AlphaFoldDB" id="A0A1T5E076"/>
<dbReference type="PIRSF" id="PIRSF006276">
    <property type="entry name" value="UspA"/>
    <property type="match status" value="1"/>
</dbReference>
<evidence type="ECO:0000256" key="2">
    <source>
        <dbReference type="PIRNR" id="PIRNR006276"/>
    </source>
</evidence>
<evidence type="ECO:0000259" key="3">
    <source>
        <dbReference type="Pfam" id="PF00582"/>
    </source>
</evidence>
<dbReference type="CDD" id="cd00293">
    <property type="entry name" value="USP-like"/>
    <property type="match status" value="1"/>
</dbReference>
<feature type="domain" description="UspA" evidence="3">
    <location>
        <begin position="6"/>
        <end position="151"/>
    </location>
</feature>
<proteinExistence type="inferred from homology"/>
<dbReference type="RefSeq" id="WP_079643221.1">
    <property type="nucleotide sequence ID" value="NZ_FUZF01000009.1"/>
</dbReference>
<evidence type="ECO:0000313" key="5">
    <source>
        <dbReference type="Proteomes" id="UP000190150"/>
    </source>
</evidence>
<dbReference type="PANTHER" id="PTHR46268">
    <property type="entry name" value="STRESS RESPONSE PROTEIN NHAX"/>
    <property type="match status" value="1"/>
</dbReference>
<gene>
    <name evidence="4" type="ORF">SAMN05660841_02297</name>
</gene>
<dbReference type="PANTHER" id="PTHR46268:SF6">
    <property type="entry name" value="UNIVERSAL STRESS PROTEIN UP12"/>
    <property type="match status" value="1"/>
</dbReference>
<dbReference type="SUPFAM" id="SSF52402">
    <property type="entry name" value="Adenine nucleotide alpha hydrolases-like"/>
    <property type="match status" value="1"/>
</dbReference>
<dbReference type="EMBL" id="FUZF01000009">
    <property type="protein sequence ID" value="SKB77418.1"/>
    <property type="molecule type" value="Genomic_DNA"/>
</dbReference>
<dbReference type="Proteomes" id="UP000190150">
    <property type="component" value="Unassembled WGS sequence"/>
</dbReference>
<keyword evidence="2" id="KW-0963">Cytoplasm</keyword>
<dbReference type="InterPro" id="IPR006016">
    <property type="entry name" value="UspA"/>
</dbReference>
<comment type="subcellular location">
    <subcellularLocation>
        <location evidence="2">Cytoplasm</location>
    </subcellularLocation>
</comment>
<comment type="similarity">
    <text evidence="1 2">Belongs to the universal stress protein A family.</text>
</comment>
<evidence type="ECO:0000256" key="1">
    <source>
        <dbReference type="ARBA" id="ARBA00008791"/>
    </source>
</evidence>
<dbReference type="InterPro" id="IPR014729">
    <property type="entry name" value="Rossmann-like_a/b/a_fold"/>
</dbReference>
<protein>
    <recommendedName>
        <fullName evidence="2">Universal stress protein</fullName>
    </recommendedName>
</protein>
<dbReference type="STRING" id="1513896.SAMN05660841_02297"/>
<organism evidence="4 5">
    <name type="scientific">Sphingobacterium nematocida</name>
    <dbReference type="NCBI Taxonomy" id="1513896"/>
    <lineage>
        <taxon>Bacteria</taxon>
        <taxon>Pseudomonadati</taxon>
        <taxon>Bacteroidota</taxon>
        <taxon>Sphingobacteriia</taxon>
        <taxon>Sphingobacteriales</taxon>
        <taxon>Sphingobacteriaceae</taxon>
        <taxon>Sphingobacterium</taxon>
    </lineage>
</organism>
<reference evidence="5" key="1">
    <citation type="submission" date="2017-02" db="EMBL/GenBank/DDBJ databases">
        <authorList>
            <person name="Varghese N."/>
            <person name="Submissions S."/>
        </authorList>
    </citation>
    <scope>NUCLEOTIDE SEQUENCE [LARGE SCALE GENOMIC DNA]</scope>
    <source>
        <strain evidence="5">DSM 24091</strain>
    </source>
</reference>